<dbReference type="RefSeq" id="YP_010754719.1">
    <property type="nucleotide sequence ID" value="NC_073462.1"/>
</dbReference>
<dbReference type="KEGG" id="vg:80019317"/>
<keyword evidence="2" id="KW-1185">Reference proteome</keyword>
<protein>
    <submittedName>
        <fullName evidence="1">Uncharacterized protein</fullName>
    </submittedName>
</protein>
<reference evidence="2" key="1">
    <citation type="submission" date="2018-04" db="EMBL/GenBank/DDBJ databases">
        <authorList>
            <person name="Go L.Y."/>
            <person name="Mitchell J.A."/>
        </authorList>
    </citation>
    <scope>NUCLEOTIDE SEQUENCE [LARGE SCALE GENOMIC DNA]</scope>
</reference>
<dbReference type="Proteomes" id="UP000247188">
    <property type="component" value="Segment"/>
</dbReference>
<proteinExistence type="predicted"/>
<sequence>MFSEEYETCENCNAREADRTCAVGGVEVRYCSYCAASLEWVANPLYPNDAGIWVFPDNTGNGWRE</sequence>
<evidence type="ECO:0000313" key="2">
    <source>
        <dbReference type="Proteomes" id="UP000247188"/>
    </source>
</evidence>
<accession>A0A2U8UNK3</accession>
<organism evidence="1 2">
    <name type="scientific">Streptomyces phage Ibantik</name>
    <dbReference type="NCBI Taxonomy" id="2182397"/>
    <lineage>
        <taxon>Viruses</taxon>
        <taxon>Duplodnaviria</taxon>
        <taxon>Heunggongvirae</taxon>
        <taxon>Uroviricota</taxon>
        <taxon>Caudoviricetes</taxon>
        <taxon>Ibantikvirus</taxon>
        <taxon>Ibantikvirus ibantik</taxon>
    </lineage>
</organism>
<evidence type="ECO:0000313" key="1">
    <source>
        <dbReference type="EMBL" id="AWN05319.1"/>
    </source>
</evidence>
<dbReference type="EMBL" id="MH155870">
    <property type="protein sequence ID" value="AWN05319.1"/>
    <property type="molecule type" value="Genomic_DNA"/>
</dbReference>
<dbReference type="GeneID" id="80019317"/>
<name>A0A2U8UNK3_9CAUD</name>
<gene>
    <name evidence="1" type="primary">97</name>
    <name evidence="1" type="ORF">SEA_IBANTIK_97</name>
</gene>